<dbReference type="InterPro" id="IPR036971">
    <property type="entry name" value="PDEase_catalytic_dom_sf"/>
</dbReference>
<dbReference type="OrthoDB" id="6502994at2759"/>
<dbReference type="GO" id="GO:0004114">
    <property type="term" value="F:3',5'-cyclic-nucleotide phosphodiesterase activity"/>
    <property type="evidence" value="ECO:0007669"/>
    <property type="project" value="InterPro"/>
</dbReference>
<feature type="compositionally biased region" description="Acidic residues" evidence="3">
    <location>
        <begin position="183"/>
        <end position="199"/>
    </location>
</feature>
<dbReference type="PANTHER" id="PTHR11347">
    <property type="entry name" value="CYCLIC NUCLEOTIDE PHOSPHODIESTERASE"/>
    <property type="match status" value="1"/>
</dbReference>
<keyword evidence="6" id="KW-1185">Reference proteome</keyword>
<organism evidence="5">
    <name type="scientific">Oppiella nova</name>
    <dbReference type="NCBI Taxonomy" id="334625"/>
    <lineage>
        <taxon>Eukaryota</taxon>
        <taxon>Metazoa</taxon>
        <taxon>Ecdysozoa</taxon>
        <taxon>Arthropoda</taxon>
        <taxon>Chelicerata</taxon>
        <taxon>Arachnida</taxon>
        <taxon>Acari</taxon>
        <taxon>Acariformes</taxon>
        <taxon>Sarcoptiformes</taxon>
        <taxon>Oribatida</taxon>
        <taxon>Brachypylina</taxon>
        <taxon>Oppioidea</taxon>
        <taxon>Oppiidae</taxon>
        <taxon>Oppiella</taxon>
    </lineage>
</organism>
<dbReference type="PROSITE" id="PS51845">
    <property type="entry name" value="PDEASE_I_2"/>
    <property type="match status" value="1"/>
</dbReference>
<feature type="domain" description="PDEase" evidence="4">
    <location>
        <begin position="327"/>
        <end position="397"/>
    </location>
</feature>
<feature type="compositionally biased region" description="Low complexity" evidence="3">
    <location>
        <begin position="82"/>
        <end position="93"/>
    </location>
</feature>
<dbReference type="AlphaFoldDB" id="A0A7R9MHJ9"/>
<evidence type="ECO:0000256" key="2">
    <source>
        <dbReference type="ARBA" id="ARBA00022801"/>
    </source>
</evidence>
<dbReference type="EMBL" id="CAJPVJ010020053">
    <property type="protein sequence ID" value="CAG2177513.1"/>
    <property type="molecule type" value="Genomic_DNA"/>
</dbReference>
<evidence type="ECO:0000313" key="5">
    <source>
        <dbReference type="EMBL" id="CAD7660375.1"/>
    </source>
</evidence>
<proteinExistence type="predicted"/>
<sequence>MLTDSQLPPHITSGLRALASLLSPPSLASSPRTKPTGISIALVDFNNSGSDSEENPYIGERTSNMPKRGKRNLPPSLLRRMSTSTWTTTTSATGMPTLEPEPSRKRSTSFRNLAQSPISIIAPSLPSPMSMPLKGRSYSTTALPIGTLAALQHSREKHEKHFLYSVTISDNSYANRKQKFEAEGEAEGEADNETTEDEANDSICLKNSVISSQQKQFYPRLNLTSDYDSSNDSPSGSDATLDESTSIDTNSRFVSSKHSVSNEKAIAPKDDDNYRTNKCILCGNQTKTNVLIDKSPVLQQNWPFCEPPPPVVPQLDAHGRYLVSGMVYDLQELATDPLLSRIQEWDYPIFDLMSKTGDAILSKMTYHVFLEAGLLEAFKIPIPEFLNYFRALERGFL</sequence>
<feature type="compositionally biased region" description="Polar residues" evidence="3">
    <location>
        <begin position="223"/>
        <end position="259"/>
    </location>
</feature>
<feature type="region of interest" description="Disordered" evidence="3">
    <location>
        <begin position="44"/>
        <end position="111"/>
    </location>
</feature>
<dbReference type="GO" id="GO:0007165">
    <property type="term" value="P:signal transduction"/>
    <property type="evidence" value="ECO:0007669"/>
    <property type="project" value="InterPro"/>
</dbReference>
<dbReference type="SUPFAM" id="SSF109604">
    <property type="entry name" value="HD-domain/PDEase-like"/>
    <property type="match status" value="1"/>
</dbReference>
<evidence type="ECO:0000256" key="1">
    <source>
        <dbReference type="ARBA" id="ARBA00022723"/>
    </source>
</evidence>
<evidence type="ECO:0000259" key="4">
    <source>
        <dbReference type="PROSITE" id="PS51845"/>
    </source>
</evidence>
<evidence type="ECO:0000256" key="3">
    <source>
        <dbReference type="SAM" id="MobiDB-lite"/>
    </source>
</evidence>
<name>A0A7R9MHJ9_9ACAR</name>
<keyword evidence="2" id="KW-0378">Hydrolase</keyword>
<dbReference type="Proteomes" id="UP000728032">
    <property type="component" value="Unassembled WGS sequence"/>
</dbReference>
<dbReference type="InterPro" id="IPR002073">
    <property type="entry name" value="PDEase_catalytic_dom"/>
</dbReference>
<feature type="region of interest" description="Disordered" evidence="3">
    <location>
        <begin position="178"/>
        <end position="199"/>
    </location>
</feature>
<protein>
    <recommendedName>
        <fullName evidence="4">PDEase domain-containing protein</fullName>
    </recommendedName>
</protein>
<dbReference type="GO" id="GO:0046872">
    <property type="term" value="F:metal ion binding"/>
    <property type="evidence" value="ECO:0007669"/>
    <property type="project" value="UniProtKB-KW"/>
</dbReference>
<dbReference type="EMBL" id="OC934878">
    <property type="protein sequence ID" value="CAD7660375.1"/>
    <property type="molecule type" value="Genomic_DNA"/>
</dbReference>
<feature type="region of interest" description="Disordered" evidence="3">
    <location>
        <begin position="223"/>
        <end position="265"/>
    </location>
</feature>
<keyword evidence="1" id="KW-0479">Metal-binding</keyword>
<dbReference type="Gene3D" id="1.10.1300.10">
    <property type="entry name" value="3'5'-cyclic nucleotide phosphodiesterase, catalytic domain"/>
    <property type="match status" value="1"/>
</dbReference>
<reference evidence="5" key="1">
    <citation type="submission" date="2020-11" db="EMBL/GenBank/DDBJ databases">
        <authorList>
            <person name="Tran Van P."/>
        </authorList>
    </citation>
    <scope>NUCLEOTIDE SEQUENCE</scope>
</reference>
<accession>A0A7R9MHJ9</accession>
<evidence type="ECO:0000313" key="6">
    <source>
        <dbReference type="Proteomes" id="UP000728032"/>
    </source>
</evidence>
<gene>
    <name evidence="5" type="ORF">ONB1V03_LOCUS16945</name>
</gene>